<evidence type="ECO:0008006" key="3">
    <source>
        <dbReference type="Google" id="ProtNLM"/>
    </source>
</evidence>
<name>E2AKG9_CAMFO</name>
<gene>
    <name evidence="1" type="ORF">EAG_02324</name>
</gene>
<sequence>MARLTERERISLLMMRGWGENERTHDEVTVLFNETFRIGQPGIVRSTVAKTIQRFNETGSVKDKPKVGNTNYHNCFVTGSVFKGMGLICSVFVDFCLVQRDIYVKSENVRSIRKFISSSSNYSSTSKVIDQGMRKAIATKDIPQAVINEVVEVVWRKEEEVIFRRSSLTARSPTNIGVRTTQEEAVPLDTRTGSPPHVGNLLPMVQVERLDTAIADRSGGRCASTPLKTIGLEEGSVVWVETHTPIGEGDWRKLHRPSWPLPKRSRGGNVYCLPDQSARPS</sequence>
<keyword evidence="2" id="KW-1185">Reference proteome</keyword>
<dbReference type="Proteomes" id="UP000000311">
    <property type="component" value="Unassembled WGS sequence"/>
</dbReference>
<dbReference type="InParanoid" id="E2AKG9"/>
<dbReference type="AlphaFoldDB" id="E2AKG9"/>
<accession>E2AKG9</accession>
<evidence type="ECO:0000313" key="2">
    <source>
        <dbReference type="Proteomes" id="UP000000311"/>
    </source>
</evidence>
<protein>
    <recommendedName>
        <fullName evidence="3">DUF4817 domain-containing protein</fullName>
    </recommendedName>
</protein>
<proteinExistence type="predicted"/>
<organism evidence="2">
    <name type="scientific">Camponotus floridanus</name>
    <name type="common">Florida carpenter ant</name>
    <dbReference type="NCBI Taxonomy" id="104421"/>
    <lineage>
        <taxon>Eukaryota</taxon>
        <taxon>Metazoa</taxon>
        <taxon>Ecdysozoa</taxon>
        <taxon>Arthropoda</taxon>
        <taxon>Hexapoda</taxon>
        <taxon>Insecta</taxon>
        <taxon>Pterygota</taxon>
        <taxon>Neoptera</taxon>
        <taxon>Endopterygota</taxon>
        <taxon>Hymenoptera</taxon>
        <taxon>Apocrita</taxon>
        <taxon>Aculeata</taxon>
        <taxon>Formicoidea</taxon>
        <taxon>Formicidae</taxon>
        <taxon>Formicinae</taxon>
        <taxon>Camponotus</taxon>
    </lineage>
</organism>
<dbReference type="EMBL" id="GL440271">
    <property type="protein sequence ID" value="EFN66068.1"/>
    <property type="molecule type" value="Genomic_DNA"/>
</dbReference>
<dbReference type="OrthoDB" id="9986793at2759"/>
<reference evidence="1 2" key="1">
    <citation type="journal article" date="2010" name="Science">
        <title>Genomic comparison of the ants Camponotus floridanus and Harpegnathos saltator.</title>
        <authorList>
            <person name="Bonasio R."/>
            <person name="Zhang G."/>
            <person name="Ye C."/>
            <person name="Mutti N.S."/>
            <person name="Fang X."/>
            <person name="Qin N."/>
            <person name="Donahue G."/>
            <person name="Yang P."/>
            <person name="Li Q."/>
            <person name="Li C."/>
            <person name="Zhang P."/>
            <person name="Huang Z."/>
            <person name="Berger S.L."/>
            <person name="Reinberg D."/>
            <person name="Wang J."/>
            <person name="Liebig J."/>
        </authorList>
    </citation>
    <scope>NUCLEOTIDE SEQUENCE [LARGE SCALE GENOMIC DNA]</scope>
    <source>
        <strain evidence="2">C129</strain>
    </source>
</reference>
<evidence type="ECO:0000313" key="1">
    <source>
        <dbReference type="EMBL" id="EFN66068.1"/>
    </source>
</evidence>